<dbReference type="AlphaFoldDB" id="A0A1I5Y0I6"/>
<evidence type="ECO:0008006" key="4">
    <source>
        <dbReference type="Google" id="ProtNLM"/>
    </source>
</evidence>
<dbReference type="Gene3D" id="6.10.280.50">
    <property type="match status" value="1"/>
</dbReference>
<evidence type="ECO:0000313" key="3">
    <source>
        <dbReference type="Proteomes" id="UP000243106"/>
    </source>
</evidence>
<keyword evidence="3" id="KW-1185">Reference proteome</keyword>
<dbReference type="Pfam" id="PF04325">
    <property type="entry name" value="DUF465"/>
    <property type="match status" value="1"/>
</dbReference>
<evidence type="ECO:0000256" key="1">
    <source>
        <dbReference type="SAM" id="Coils"/>
    </source>
</evidence>
<dbReference type="RefSeq" id="WP_093010472.1">
    <property type="nucleotide sequence ID" value="NZ_FOXV01000004.1"/>
</dbReference>
<reference evidence="3" key="1">
    <citation type="submission" date="2016-10" db="EMBL/GenBank/DDBJ databases">
        <authorList>
            <person name="Varghese N."/>
            <person name="Submissions S."/>
        </authorList>
    </citation>
    <scope>NUCLEOTIDE SEQUENCE [LARGE SCALE GENOMIC DNA]</scope>
    <source>
        <strain evidence="3">JCM 10271</strain>
    </source>
</reference>
<dbReference type="Proteomes" id="UP000243106">
    <property type="component" value="Unassembled WGS sequence"/>
</dbReference>
<gene>
    <name evidence="2" type="ORF">SAMN05421853_104266</name>
</gene>
<evidence type="ECO:0000313" key="2">
    <source>
        <dbReference type="EMBL" id="SFQ37762.1"/>
    </source>
</evidence>
<dbReference type="InterPro" id="IPR007420">
    <property type="entry name" value="DUF465"/>
</dbReference>
<proteinExistence type="predicted"/>
<dbReference type="EMBL" id="FOXV01000004">
    <property type="protein sequence ID" value="SFQ37762.1"/>
    <property type="molecule type" value="Genomic_DNA"/>
</dbReference>
<feature type="coiled-coil region" evidence="1">
    <location>
        <begin position="19"/>
        <end position="67"/>
    </location>
</feature>
<protein>
    <recommendedName>
        <fullName evidence="4">DUF465 domain-containing protein</fullName>
    </recommendedName>
</protein>
<accession>A0A1I5Y0I6</accession>
<keyword evidence="1" id="KW-0175">Coiled coil</keyword>
<sequence length="74" mass="8531">MNAFSDISMKSDEVLKVELEVLKREHRDLDDSIRALQGTGTADALTLQRLKKRKLQLKDMIAYIEDRLFPDIIA</sequence>
<organism evidence="2 3">
    <name type="scientific">Roseivivax halotolerans</name>
    <dbReference type="NCBI Taxonomy" id="93684"/>
    <lineage>
        <taxon>Bacteria</taxon>
        <taxon>Pseudomonadati</taxon>
        <taxon>Pseudomonadota</taxon>
        <taxon>Alphaproteobacteria</taxon>
        <taxon>Rhodobacterales</taxon>
        <taxon>Roseobacteraceae</taxon>
        <taxon>Roseivivax</taxon>
    </lineage>
</organism>
<dbReference type="STRING" id="93684.SAMN05421853_104266"/>
<dbReference type="InterPro" id="IPR038444">
    <property type="entry name" value="DUF465_sf"/>
</dbReference>
<name>A0A1I5Y0I6_9RHOB</name>